<keyword evidence="2" id="KW-1185">Reference proteome</keyword>
<evidence type="ECO:0000313" key="1">
    <source>
        <dbReference type="EMBL" id="ORZ36383.1"/>
    </source>
</evidence>
<dbReference type="OrthoDB" id="58379at2759"/>
<proteinExistence type="predicted"/>
<comment type="caution">
    <text evidence="1">The sequence shown here is derived from an EMBL/GenBank/DDBJ whole genome shotgun (WGS) entry which is preliminary data.</text>
</comment>
<dbReference type="PANTHER" id="PTHR38696">
    <property type="entry name" value="MEDIATOR OF RNA POLYMERASE II TRANSCRIPTION SUBUNIT 13"/>
    <property type="match status" value="1"/>
</dbReference>
<evidence type="ECO:0000313" key="2">
    <source>
        <dbReference type="Proteomes" id="UP000193411"/>
    </source>
</evidence>
<accession>A0A1Y2HRP0</accession>
<gene>
    <name evidence="1" type="ORF">BCR44DRAFT_127179</name>
</gene>
<dbReference type="PANTHER" id="PTHR38696:SF1">
    <property type="entry name" value="MEDIATOR OF RNA POLYMERASE II TRANSCRIPTION SUBUNIT 13"/>
    <property type="match status" value="1"/>
</dbReference>
<sequence>MTATEKHLPHPPPGYDFTDAVAVLSLHKGDTVRFTGIDESTAQALQAAISGVWRLGIQESHWSGGTSVAPKYYKLKFRGNPWSGQGSEAVPARKLMVTILRTLLAHGWRVEATCDLSKSQWDKDSFVMMRVAPQYLGPSDMFAVSFNMSDRLRLIDAPEAVASVVHATVLEYWAQGIQGTFDYCGSLEYKLRGNPWLGYKDESIAARVMMAKVLARLKNIGYSLYASVDISMGHEGRDLDSWILIRDPSN</sequence>
<dbReference type="STRING" id="765915.A0A1Y2HRP0"/>
<protein>
    <submittedName>
        <fullName evidence="1">Uncharacterized protein</fullName>
    </submittedName>
</protein>
<dbReference type="EMBL" id="MCFL01000017">
    <property type="protein sequence ID" value="ORZ36383.1"/>
    <property type="molecule type" value="Genomic_DNA"/>
</dbReference>
<organism evidence="1 2">
    <name type="scientific">Catenaria anguillulae PL171</name>
    <dbReference type="NCBI Taxonomy" id="765915"/>
    <lineage>
        <taxon>Eukaryota</taxon>
        <taxon>Fungi</taxon>
        <taxon>Fungi incertae sedis</taxon>
        <taxon>Blastocladiomycota</taxon>
        <taxon>Blastocladiomycetes</taxon>
        <taxon>Blastocladiales</taxon>
        <taxon>Catenariaceae</taxon>
        <taxon>Catenaria</taxon>
    </lineage>
</organism>
<name>A0A1Y2HRP0_9FUNG</name>
<reference evidence="1 2" key="1">
    <citation type="submission" date="2016-07" db="EMBL/GenBank/DDBJ databases">
        <title>Pervasive Adenine N6-methylation of Active Genes in Fungi.</title>
        <authorList>
            <consortium name="DOE Joint Genome Institute"/>
            <person name="Mondo S.J."/>
            <person name="Dannebaum R.O."/>
            <person name="Kuo R.C."/>
            <person name="Labutti K."/>
            <person name="Haridas S."/>
            <person name="Kuo A."/>
            <person name="Salamov A."/>
            <person name="Ahrendt S.R."/>
            <person name="Lipzen A."/>
            <person name="Sullivan W."/>
            <person name="Andreopoulos W.B."/>
            <person name="Clum A."/>
            <person name="Lindquist E."/>
            <person name="Daum C."/>
            <person name="Ramamoorthy G.K."/>
            <person name="Gryganskyi A."/>
            <person name="Culley D."/>
            <person name="Magnuson J.K."/>
            <person name="James T.Y."/>
            <person name="O'Malley M.A."/>
            <person name="Stajich J.E."/>
            <person name="Spatafora J.W."/>
            <person name="Visel A."/>
            <person name="Grigoriev I.V."/>
        </authorList>
    </citation>
    <scope>NUCLEOTIDE SEQUENCE [LARGE SCALE GENOMIC DNA]</scope>
    <source>
        <strain evidence="1 2">PL171</strain>
    </source>
</reference>
<dbReference type="Proteomes" id="UP000193411">
    <property type="component" value="Unassembled WGS sequence"/>
</dbReference>
<dbReference type="AlphaFoldDB" id="A0A1Y2HRP0"/>